<dbReference type="RefSeq" id="WP_095373803.1">
    <property type="nucleotide sequence ID" value="NZ_CP022984.1"/>
</dbReference>
<dbReference type="KEGG" id="bko:CKF48_23500"/>
<keyword evidence="3" id="KW-1185">Reference proteome</keyword>
<keyword evidence="2" id="KW-0614">Plasmid</keyword>
<keyword evidence="1" id="KW-1133">Transmembrane helix</keyword>
<reference evidence="2 3" key="1">
    <citation type="submission" date="2017-08" db="EMBL/GenBank/DDBJ databases">
        <title>Complete Genome Sequence of Bacillus kochii Oregon-R-modENCODE STRAIN BDGP4, isolated from Drosophila melanogaster gut.</title>
        <authorList>
            <person name="Wan K.H."/>
            <person name="Yu C."/>
            <person name="Park S."/>
            <person name="Hammonds A.S."/>
            <person name="Booth B.W."/>
            <person name="Celniker S.E."/>
        </authorList>
    </citation>
    <scope>NUCLEOTIDE SEQUENCE [LARGE SCALE GENOMIC DNA]</scope>
    <source>
        <strain evidence="2 3">BDGP4</strain>
        <plasmid evidence="3">pbkbdgp4a</plasmid>
    </source>
</reference>
<protein>
    <recommendedName>
        <fullName evidence="4">DUF4030 domain-containing protein</fullName>
    </recommendedName>
</protein>
<geneLocation type="plasmid" evidence="3">
    <name>pbkbdgp4a</name>
</geneLocation>
<feature type="transmembrane region" description="Helical" evidence="1">
    <location>
        <begin position="45"/>
        <end position="65"/>
    </location>
</feature>
<keyword evidence="1" id="KW-0812">Transmembrane</keyword>
<organism evidence="2 3">
    <name type="scientific">Cytobacillus kochii</name>
    <dbReference type="NCBI Taxonomy" id="859143"/>
    <lineage>
        <taxon>Bacteria</taxon>
        <taxon>Bacillati</taxon>
        <taxon>Bacillota</taxon>
        <taxon>Bacilli</taxon>
        <taxon>Bacillales</taxon>
        <taxon>Bacillaceae</taxon>
        <taxon>Cytobacillus</taxon>
    </lineage>
</organism>
<name>A0A248TPX1_9BACI</name>
<evidence type="ECO:0000313" key="2">
    <source>
        <dbReference type="EMBL" id="ASV70246.1"/>
    </source>
</evidence>
<dbReference type="OrthoDB" id="2455196at2"/>
<dbReference type="Proteomes" id="UP000215137">
    <property type="component" value="Plasmid pBkBDGP4A"/>
</dbReference>
<dbReference type="EMBL" id="CP022984">
    <property type="protein sequence ID" value="ASV70246.1"/>
    <property type="molecule type" value="Genomic_DNA"/>
</dbReference>
<accession>A0A248TPX1</accession>
<proteinExistence type="predicted"/>
<evidence type="ECO:0000256" key="1">
    <source>
        <dbReference type="SAM" id="Phobius"/>
    </source>
</evidence>
<gene>
    <name evidence="2" type="ORF">CKF48_23500</name>
</gene>
<sequence length="337" mass="37923">MSVHLSKNVKKEVDKIHIPKEKLNRAIEKGLKKGKKDRRGFGVKILYTCSAAILFISLLIGSVFVSPAMARVVSNIPYLSEIFQSKDIVMIITEELEEKGYHTASTGIGYNDKKTVEISLQGSDEYYNEVKDEVAHVVNQILKSRGYDAYSVNVNKSYSGDYVLNDEEEQEKSLLTESVTDKLNHSDYKFDMVQVDPTENVMFINIVGSDKYYESIQDTVKEEAKNVAETNHYNGYEIKVTRMTTEIKPADKESELIATITEGLMSKKEFRVTGVGNSVEKIFINTSIQSSDPSAKELGLNIEAKINEFLTSEDALSILGDNSYEIIIYSKDEEVIN</sequence>
<evidence type="ECO:0000313" key="3">
    <source>
        <dbReference type="Proteomes" id="UP000215137"/>
    </source>
</evidence>
<dbReference type="AlphaFoldDB" id="A0A248TPX1"/>
<evidence type="ECO:0008006" key="4">
    <source>
        <dbReference type="Google" id="ProtNLM"/>
    </source>
</evidence>
<keyword evidence="1" id="KW-0472">Membrane</keyword>